<evidence type="ECO:0000313" key="2">
    <source>
        <dbReference type="Proteomes" id="UP000787472"/>
    </source>
</evidence>
<accession>A0A9E5MLT8</accession>
<organism evidence="1 2">
    <name type="scientific">Pseudomaricurvus hydrocarbonicus</name>
    <dbReference type="NCBI Taxonomy" id="1470433"/>
    <lineage>
        <taxon>Bacteria</taxon>
        <taxon>Pseudomonadati</taxon>
        <taxon>Pseudomonadota</taxon>
        <taxon>Gammaproteobacteria</taxon>
        <taxon>Cellvibrionales</taxon>
        <taxon>Cellvibrionaceae</taxon>
        <taxon>Pseudomaricurvus</taxon>
    </lineage>
</organism>
<dbReference type="Proteomes" id="UP000787472">
    <property type="component" value="Unassembled WGS sequence"/>
</dbReference>
<reference evidence="1" key="1">
    <citation type="submission" date="2020-03" db="EMBL/GenBank/DDBJ databases">
        <authorList>
            <person name="Guo F."/>
        </authorList>
    </citation>
    <scope>NUCLEOTIDE SEQUENCE</scope>
    <source>
        <strain evidence="1">JCM 30134</strain>
    </source>
</reference>
<dbReference type="RefSeq" id="WP_167181839.1">
    <property type="nucleotide sequence ID" value="NZ_JAAONZ010000002.1"/>
</dbReference>
<proteinExistence type="predicted"/>
<gene>
    <name evidence="1" type="ORF">G8770_03575</name>
</gene>
<dbReference type="AlphaFoldDB" id="A0A9E5MLT8"/>
<comment type="caution">
    <text evidence="1">The sequence shown here is derived from an EMBL/GenBank/DDBJ whole genome shotgun (WGS) entry which is preliminary data.</text>
</comment>
<sequence>MSVRAKFKVQSVTKDANGHSVKLEPVTCGSVENERFFKWTPCGSIQIGTLNEEAANQFEPGKEFYVDFTQAEPAE</sequence>
<protein>
    <submittedName>
        <fullName evidence="1">Uncharacterized protein</fullName>
    </submittedName>
</protein>
<keyword evidence="2" id="KW-1185">Reference proteome</keyword>
<evidence type="ECO:0000313" key="1">
    <source>
        <dbReference type="EMBL" id="NHO64625.1"/>
    </source>
</evidence>
<name>A0A9E5MLT8_9GAMM</name>
<dbReference type="EMBL" id="JAAONZ010000002">
    <property type="protein sequence ID" value="NHO64625.1"/>
    <property type="molecule type" value="Genomic_DNA"/>
</dbReference>